<dbReference type="EMBL" id="BT084245">
    <property type="protein sequence ID" value="ACR34598.1"/>
    <property type="molecule type" value="mRNA"/>
</dbReference>
<reference evidence="2" key="2">
    <citation type="submission" date="2012-06" db="EMBL/GenBank/DDBJ databases">
        <authorList>
            <person name="Yu Y."/>
            <person name="Currie J."/>
            <person name="Lomeli R."/>
            <person name="Angelova A."/>
            <person name="Collura K."/>
            <person name="Wissotski M."/>
            <person name="Campos D."/>
            <person name="Kudrna D."/>
            <person name="Golser W."/>
            <person name="Ashely E."/>
            <person name="Descour A."/>
            <person name="Fernandes J."/>
            <person name="Soderlund C."/>
            <person name="Walbot V."/>
        </authorList>
    </citation>
    <scope>NUCLEOTIDE SEQUENCE</scope>
    <source>
        <strain evidence="2">B73</strain>
    </source>
</reference>
<evidence type="ECO:0000313" key="2">
    <source>
        <dbReference type="EMBL" id="ACR34598.1"/>
    </source>
</evidence>
<name>C4J098_MAIZE</name>
<feature type="compositionally biased region" description="Basic and acidic residues" evidence="1">
    <location>
        <begin position="75"/>
        <end position="86"/>
    </location>
</feature>
<sequence length="128" mass="13393">MDGRTCDRLRGGRRRAHLLPLAHCGDKYLSYGSEDAALWRLVAVEGNASDEAEQADGHGGGRDPKSDVHPGAGLHPDEHGERHQLAHAEAQVGCIEVARQPAGGVAAAAPPELVGPVRDDVRLEAAAA</sequence>
<feature type="compositionally biased region" description="Basic and acidic residues" evidence="1">
    <location>
        <begin position="55"/>
        <end position="68"/>
    </location>
</feature>
<evidence type="ECO:0000256" key="1">
    <source>
        <dbReference type="SAM" id="MobiDB-lite"/>
    </source>
</evidence>
<organism evidence="2">
    <name type="scientific">Zea mays</name>
    <name type="common">Maize</name>
    <dbReference type="NCBI Taxonomy" id="4577"/>
    <lineage>
        <taxon>Eukaryota</taxon>
        <taxon>Viridiplantae</taxon>
        <taxon>Streptophyta</taxon>
        <taxon>Embryophyta</taxon>
        <taxon>Tracheophyta</taxon>
        <taxon>Spermatophyta</taxon>
        <taxon>Magnoliopsida</taxon>
        <taxon>Liliopsida</taxon>
        <taxon>Poales</taxon>
        <taxon>Poaceae</taxon>
        <taxon>PACMAD clade</taxon>
        <taxon>Panicoideae</taxon>
        <taxon>Andropogonodae</taxon>
        <taxon>Andropogoneae</taxon>
        <taxon>Tripsacinae</taxon>
        <taxon>Zea</taxon>
    </lineage>
</organism>
<feature type="region of interest" description="Disordered" evidence="1">
    <location>
        <begin position="49"/>
        <end position="88"/>
    </location>
</feature>
<dbReference type="AlphaFoldDB" id="C4J098"/>
<protein>
    <submittedName>
        <fullName evidence="2">Uncharacterized protein</fullName>
    </submittedName>
</protein>
<accession>C4J098</accession>
<reference evidence="2" key="1">
    <citation type="journal article" date="2009" name="PLoS Genet.">
        <title>Sequencing, mapping, and analysis of 27,455 maize full-length cDNAs.</title>
        <authorList>
            <person name="Soderlund C."/>
            <person name="Descour A."/>
            <person name="Kudrna D."/>
            <person name="Bomhoff M."/>
            <person name="Boyd L."/>
            <person name="Currie J."/>
            <person name="Angelova A."/>
            <person name="Collura K."/>
            <person name="Wissotski M."/>
            <person name="Ashley E."/>
            <person name="Morrow D."/>
            <person name="Fernandes J."/>
            <person name="Walbot V."/>
            <person name="Yu Y."/>
        </authorList>
    </citation>
    <scope>NUCLEOTIDE SEQUENCE</scope>
    <source>
        <strain evidence="2">B73</strain>
    </source>
</reference>
<proteinExistence type="evidence at transcript level"/>